<feature type="transmembrane region" description="Helical" evidence="3">
    <location>
        <begin position="266"/>
        <end position="289"/>
    </location>
</feature>
<dbReference type="Pfam" id="PF13365">
    <property type="entry name" value="Trypsin_2"/>
    <property type="match status" value="1"/>
</dbReference>
<keyword evidence="1" id="KW-0597">Phosphoprotein</keyword>
<name>A0ABP9P9K9_9ACTN</name>
<evidence type="ECO:0000313" key="6">
    <source>
        <dbReference type="Proteomes" id="UP001500221"/>
    </source>
</evidence>
<dbReference type="Gene3D" id="2.40.10.10">
    <property type="entry name" value="Trypsin-like serine proteases"/>
    <property type="match status" value="2"/>
</dbReference>
<comment type="caution">
    <text evidence="5">The sequence shown here is derived from an EMBL/GenBank/DDBJ whole genome shotgun (WGS) entry which is preliminary data.</text>
</comment>
<dbReference type="PROSITE" id="PS50006">
    <property type="entry name" value="FHA_DOMAIN"/>
    <property type="match status" value="2"/>
</dbReference>
<proteinExistence type="predicted"/>
<keyword evidence="6" id="KW-1185">Reference proteome</keyword>
<sequence length="707" mass="72636">MSSITIRSATGTWSAETPRAFVVGREPSCDIVADDQTVSRRHAEIRPTDPTGEQWEVVDLGSSQGTWVDGRRVDRAPLTGTTTVRFGQDGSGLELTVTVTGAAPSAAHTAVVDRPAAPAGPGGPLLPPPGLDVTRVPHAAGPGPGGYGAPTGPGLLVRLRSGDRHFEVGQAVRIGRDPSLEVHTDNPAASRLHAVVEPRPDGWWLVDRSTAGTFVDGERVSTLRLTEPVTVLLGHPTAGYELELVPVVEAGVATAGIARRKRKRTLAIVGAAAAVLVLVGGGVTAAVVLGGDDGDDSERASGDTPAASGEGASAGLSQESLDRAKAATVFIATFDAEGQVISAGSGSIISEDGKILTNAHVADPGVPGMDGPADTDSLQIYTTTPDDDDAKVVLSYIAEPLVSDGYLDITVAQITGDAEGNAFEDGAIPDLPEPLPLGDSDALRTLDPITAFGYPDLSRANTDSATDLPKLTVTAGTVSAFNSSEVIGSDRAEIDADIRIGSGNSGGPSINDAGEIIGLNTRVYTENIEKDAQDQGDPMGGIFTSGSGRIVPVNLADAVLEIAEQGGDRDYVSPYLEAAPDPAEQMAAATVEAHGWALDGADAGQCTSTSTADQPQILSVAPGEVINAQFVANGLAEGTPVAIDFYVATPDPAADPELVDSLPYTLTAEDDGACLFFAFLAPENVMGVNAVFRVGDQDVVQNPLQFQ</sequence>
<keyword evidence="3" id="KW-0472">Membrane</keyword>
<dbReference type="InterPro" id="IPR009003">
    <property type="entry name" value="Peptidase_S1_PA"/>
</dbReference>
<dbReference type="SUPFAM" id="SSF50494">
    <property type="entry name" value="Trypsin-like serine proteases"/>
    <property type="match status" value="1"/>
</dbReference>
<protein>
    <recommendedName>
        <fullName evidence="4">FHA domain-containing protein</fullName>
    </recommendedName>
</protein>
<organism evidence="5 6">
    <name type="scientific">Nocardioides marinquilinus</name>
    <dbReference type="NCBI Taxonomy" id="1210400"/>
    <lineage>
        <taxon>Bacteria</taxon>
        <taxon>Bacillati</taxon>
        <taxon>Actinomycetota</taxon>
        <taxon>Actinomycetes</taxon>
        <taxon>Propionibacteriales</taxon>
        <taxon>Nocardioidaceae</taxon>
        <taxon>Nocardioides</taxon>
    </lineage>
</organism>
<feature type="domain" description="FHA" evidence="4">
    <location>
        <begin position="172"/>
        <end position="220"/>
    </location>
</feature>
<dbReference type="EMBL" id="BAABKG010000001">
    <property type="protein sequence ID" value="GAA5142195.1"/>
    <property type="molecule type" value="Genomic_DNA"/>
</dbReference>
<evidence type="ECO:0000259" key="4">
    <source>
        <dbReference type="PROSITE" id="PS50006"/>
    </source>
</evidence>
<dbReference type="InterPro" id="IPR008984">
    <property type="entry name" value="SMAD_FHA_dom_sf"/>
</dbReference>
<dbReference type="Gene3D" id="2.60.200.20">
    <property type="match status" value="2"/>
</dbReference>
<keyword evidence="3" id="KW-0812">Transmembrane</keyword>
<dbReference type="InterPro" id="IPR001940">
    <property type="entry name" value="Peptidase_S1C"/>
</dbReference>
<dbReference type="InterPro" id="IPR043504">
    <property type="entry name" value="Peptidase_S1_PA_chymotrypsin"/>
</dbReference>
<dbReference type="Proteomes" id="UP001500221">
    <property type="component" value="Unassembled WGS sequence"/>
</dbReference>
<evidence type="ECO:0000256" key="2">
    <source>
        <dbReference type="SAM" id="MobiDB-lite"/>
    </source>
</evidence>
<dbReference type="InterPro" id="IPR000253">
    <property type="entry name" value="FHA_dom"/>
</dbReference>
<dbReference type="SUPFAM" id="SSF49879">
    <property type="entry name" value="SMAD/FHA domain"/>
    <property type="match status" value="2"/>
</dbReference>
<evidence type="ECO:0000256" key="1">
    <source>
        <dbReference type="ARBA" id="ARBA00022553"/>
    </source>
</evidence>
<dbReference type="Pfam" id="PF00498">
    <property type="entry name" value="FHA"/>
    <property type="match status" value="2"/>
</dbReference>
<dbReference type="SMART" id="SM00240">
    <property type="entry name" value="FHA"/>
    <property type="match status" value="2"/>
</dbReference>
<feature type="domain" description="FHA" evidence="4">
    <location>
        <begin position="21"/>
        <end position="73"/>
    </location>
</feature>
<dbReference type="InterPro" id="IPR050923">
    <property type="entry name" value="Cell_Proc_Reg/RNA_Proc"/>
</dbReference>
<dbReference type="RefSeq" id="WP_345454246.1">
    <property type="nucleotide sequence ID" value="NZ_BAABKG010000001.1"/>
</dbReference>
<keyword evidence="3" id="KW-1133">Transmembrane helix</keyword>
<reference evidence="6" key="1">
    <citation type="journal article" date="2019" name="Int. J. Syst. Evol. Microbiol.">
        <title>The Global Catalogue of Microorganisms (GCM) 10K type strain sequencing project: providing services to taxonomists for standard genome sequencing and annotation.</title>
        <authorList>
            <consortium name="The Broad Institute Genomics Platform"/>
            <consortium name="The Broad Institute Genome Sequencing Center for Infectious Disease"/>
            <person name="Wu L."/>
            <person name="Ma J."/>
        </authorList>
    </citation>
    <scope>NUCLEOTIDE SEQUENCE [LARGE SCALE GENOMIC DNA]</scope>
    <source>
        <strain evidence="6">JCM 18459</strain>
    </source>
</reference>
<accession>A0ABP9P9K9</accession>
<dbReference type="PRINTS" id="PR00834">
    <property type="entry name" value="PROTEASES2C"/>
</dbReference>
<evidence type="ECO:0000256" key="3">
    <source>
        <dbReference type="SAM" id="Phobius"/>
    </source>
</evidence>
<evidence type="ECO:0000313" key="5">
    <source>
        <dbReference type="EMBL" id="GAA5142195.1"/>
    </source>
</evidence>
<feature type="compositionally biased region" description="Low complexity" evidence="2">
    <location>
        <begin position="306"/>
        <end position="317"/>
    </location>
</feature>
<dbReference type="PANTHER" id="PTHR23308">
    <property type="entry name" value="NUCLEAR INHIBITOR OF PROTEIN PHOSPHATASE-1"/>
    <property type="match status" value="1"/>
</dbReference>
<gene>
    <name evidence="5" type="ORF">GCM10023340_05250</name>
</gene>
<feature type="region of interest" description="Disordered" evidence="2">
    <location>
        <begin position="293"/>
        <end position="317"/>
    </location>
</feature>